<evidence type="ECO:0000313" key="5">
    <source>
        <dbReference type="Proteomes" id="UP000054350"/>
    </source>
</evidence>
<dbReference type="PROSITE" id="PS50086">
    <property type="entry name" value="TBC_RABGAP"/>
    <property type="match status" value="1"/>
</dbReference>
<organism evidence="4 5">
    <name type="scientific">Allomyces macrogynus (strain ATCC 38327)</name>
    <name type="common">Allomyces javanicus var. macrogynus</name>
    <dbReference type="NCBI Taxonomy" id="578462"/>
    <lineage>
        <taxon>Eukaryota</taxon>
        <taxon>Fungi</taxon>
        <taxon>Fungi incertae sedis</taxon>
        <taxon>Blastocladiomycota</taxon>
        <taxon>Blastocladiomycetes</taxon>
        <taxon>Blastocladiales</taxon>
        <taxon>Blastocladiaceae</taxon>
        <taxon>Allomyces</taxon>
    </lineage>
</organism>
<dbReference type="Pfam" id="PF00566">
    <property type="entry name" value="RabGAP-TBC"/>
    <property type="match status" value="1"/>
</dbReference>
<feature type="region of interest" description="Disordered" evidence="2">
    <location>
        <begin position="1"/>
        <end position="60"/>
    </location>
</feature>
<dbReference type="VEuPathDB" id="FungiDB:AMAG_06998"/>
<dbReference type="Proteomes" id="UP000054350">
    <property type="component" value="Unassembled WGS sequence"/>
</dbReference>
<keyword evidence="5" id="KW-1185">Reference proteome</keyword>
<reference evidence="4 5" key="1">
    <citation type="submission" date="2009-11" db="EMBL/GenBank/DDBJ databases">
        <title>Annotation of Allomyces macrogynus ATCC 38327.</title>
        <authorList>
            <consortium name="The Broad Institute Genome Sequencing Platform"/>
            <person name="Russ C."/>
            <person name="Cuomo C."/>
            <person name="Burger G."/>
            <person name="Gray M.W."/>
            <person name="Holland P.W.H."/>
            <person name="King N."/>
            <person name="Lang F.B.F."/>
            <person name="Roger A.J."/>
            <person name="Ruiz-Trillo I."/>
            <person name="Young S.K."/>
            <person name="Zeng Q."/>
            <person name="Gargeya S."/>
            <person name="Fitzgerald M."/>
            <person name="Haas B."/>
            <person name="Abouelleil A."/>
            <person name="Alvarado L."/>
            <person name="Arachchi H.M."/>
            <person name="Berlin A."/>
            <person name="Chapman S.B."/>
            <person name="Gearin G."/>
            <person name="Goldberg J."/>
            <person name="Griggs A."/>
            <person name="Gujja S."/>
            <person name="Hansen M."/>
            <person name="Heiman D."/>
            <person name="Howarth C."/>
            <person name="Larimer J."/>
            <person name="Lui A."/>
            <person name="MacDonald P.J.P."/>
            <person name="McCowen C."/>
            <person name="Montmayeur A."/>
            <person name="Murphy C."/>
            <person name="Neiman D."/>
            <person name="Pearson M."/>
            <person name="Priest M."/>
            <person name="Roberts A."/>
            <person name="Saif S."/>
            <person name="Shea T."/>
            <person name="Sisk P."/>
            <person name="Stolte C."/>
            <person name="Sykes S."/>
            <person name="Wortman J."/>
            <person name="Nusbaum C."/>
            <person name="Birren B."/>
        </authorList>
    </citation>
    <scope>NUCLEOTIDE SEQUENCE [LARGE SCALE GENOMIC DNA]</scope>
    <source>
        <strain evidence="4 5">ATCC 38327</strain>
    </source>
</reference>
<dbReference type="SMART" id="SM00164">
    <property type="entry name" value="TBC"/>
    <property type="match status" value="1"/>
</dbReference>
<proteinExistence type="predicted"/>
<feature type="compositionally biased region" description="Polar residues" evidence="2">
    <location>
        <begin position="425"/>
        <end position="441"/>
    </location>
</feature>
<dbReference type="PANTHER" id="PTHR22957:SF337">
    <property type="entry name" value="TBC1 DOMAIN FAMILY MEMBER 5"/>
    <property type="match status" value="1"/>
</dbReference>
<name>A0A0L0SFH6_ALLM3</name>
<dbReference type="InterPro" id="IPR035969">
    <property type="entry name" value="Rab-GAP_TBC_sf"/>
</dbReference>
<feature type="compositionally biased region" description="Polar residues" evidence="2">
    <location>
        <begin position="1"/>
        <end position="33"/>
    </location>
</feature>
<protein>
    <recommendedName>
        <fullName evidence="3">Rab-GAP TBC domain-containing protein</fullName>
    </recommendedName>
</protein>
<evidence type="ECO:0000256" key="1">
    <source>
        <dbReference type="ARBA" id="ARBA00022468"/>
    </source>
</evidence>
<feature type="region of interest" description="Disordered" evidence="2">
    <location>
        <begin position="417"/>
        <end position="457"/>
    </location>
</feature>
<evidence type="ECO:0000256" key="2">
    <source>
        <dbReference type="SAM" id="MobiDB-lite"/>
    </source>
</evidence>
<gene>
    <name evidence="4" type="ORF">AMAG_06998</name>
</gene>
<dbReference type="EMBL" id="GG745337">
    <property type="protein sequence ID" value="KNE61251.1"/>
    <property type="molecule type" value="Genomic_DNA"/>
</dbReference>
<dbReference type="PANTHER" id="PTHR22957">
    <property type="entry name" value="TBC1 DOMAIN FAMILY MEMBER GTPASE-ACTIVATING PROTEIN"/>
    <property type="match status" value="1"/>
</dbReference>
<dbReference type="GO" id="GO:0005096">
    <property type="term" value="F:GTPase activator activity"/>
    <property type="evidence" value="ECO:0007669"/>
    <property type="project" value="UniProtKB-KW"/>
</dbReference>
<reference evidence="5" key="2">
    <citation type="submission" date="2009-11" db="EMBL/GenBank/DDBJ databases">
        <title>The Genome Sequence of Allomyces macrogynus strain ATCC 38327.</title>
        <authorList>
            <consortium name="The Broad Institute Genome Sequencing Platform"/>
            <person name="Russ C."/>
            <person name="Cuomo C."/>
            <person name="Shea T."/>
            <person name="Young S.K."/>
            <person name="Zeng Q."/>
            <person name="Koehrsen M."/>
            <person name="Haas B."/>
            <person name="Borodovsky M."/>
            <person name="Guigo R."/>
            <person name="Alvarado L."/>
            <person name="Berlin A."/>
            <person name="Borenstein D."/>
            <person name="Chen Z."/>
            <person name="Engels R."/>
            <person name="Freedman E."/>
            <person name="Gellesch M."/>
            <person name="Goldberg J."/>
            <person name="Griggs A."/>
            <person name="Gujja S."/>
            <person name="Heiman D."/>
            <person name="Hepburn T."/>
            <person name="Howarth C."/>
            <person name="Jen D."/>
            <person name="Larson L."/>
            <person name="Lewis B."/>
            <person name="Mehta T."/>
            <person name="Park D."/>
            <person name="Pearson M."/>
            <person name="Roberts A."/>
            <person name="Saif S."/>
            <person name="Shenoy N."/>
            <person name="Sisk P."/>
            <person name="Stolte C."/>
            <person name="Sykes S."/>
            <person name="Walk T."/>
            <person name="White J."/>
            <person name="Yandava C."/>
            <person name="Burger G."/>
            <person name="Gray M.W."/>
            <person name="Holland P.W.H."/>
            <person name="King N."/>
            <person name="Lang F.B.F."/>
            <person name="Roger A.J."/>
            <person name="Ruiz-Trillo I."/>
            <person name="Lander E."/>
            <person name="Nusbaum C."/>
        </authorList>
    </citation>
    <scope>NUCLEOTIDE SEQUENCE [LARGE SCALE GENOMIC DNA]</scope>
    <source>
        <strain evidence="5">ATCC 38327</strain>
    </source>
</reference>
<dbReference type="SUPFAM" id="SSF47923">
    <property type="entry name" value="Ypt/Rab-GAP domain of gyp1p"/>
    <property type="match status" value="2"/>
</dbReference>
<dbReference type="STRING" id="578462.A0A0L0SFH6"/>
<evidence type="ECO:0000259" key="3">
    <source>
        <dbReference type="PROSITE" id="PS50086"/>
    </source>
</evidence>
<dbReference type="InterPro" id="IPR000195">
    <property type="entry name" value="Rab-GAP-TBC_dom"/>
</dbReference>
<dbReference type="OrthoDB" id="27140at2759"/>
<feature type="compositionally biased region" description="Low complexity" evidence="2">
    <location>
        <begin position="40"/>
        <end position="60"/>
    </location>
</feature>
<keyword evidence="1" id="KW-0343">GTPase activation</keyword>
<sequence>MMRSALSTPSLHASTAVSPLDSDSTPLTSTARPLSNRPAGSGSLDSLSPSSPPSSWTSVARAASPAPAPISSFKSPAVVSHQERLLAPLLSPKPVPDKIDRWLVYLAAATNQRLVPDPTAYLALCDRFYVDPRGESPTNLSVPPLNTSAIAAAAKVEAPVSDHPLSQATESTWSRFFVLEDVRELIRKDVSRTFQEDEFFQSPTTQDALTRMLCVFTLSKRIAYKQGMHELAAILFWTTWNEKSAQFPPDHVEATAYTLYEALMVLQAPFFEGDTAVQLSERFFHVHLRAVNDELYHHLAQLGIEPHLFGLRWLRLLFAREYPLPDVAHLWDGLFCLARSYPTTWSDHLAYIAATTLLGIRDLLMHDDYSTAMAATMHARSPLTGPDVILQTVQFRRQFSPVVFDLAQRFDAKRATAANAPIRPRTQSGPRIATSPTSSTGAGAGLPPRRKSLQGPHALGAPVGKALGGGTALSPPKAPGAVGAALVAAVGARGSLKALLSSSSSALADGAAVLAAGFGVGGAGEPEGRELRDLKE</sequence>
<evidence type="ECO:0000313" key="4">
    <source>
        <dbReference type="EMBL" id="KNE61251.1"/>
    </source>
</evidence>
<dbReference type="eggNOG" id="KOG1091">
    <property type="taxonomic scope" value="Eukaryota"/>
</dbReference>
<accession>A0A0L0SFH6</accession>
<dbReference type="Gene3D" id="1.10.8.270">
    <property type="entry name" value="putative rabgap domain of human tbc1 domain family member 14 like domains"/>
    <property type="match status" value="1"/>
</dbReference>
<feature type="domain" description="Rab-GAP TBC" evidence="3">
    <location>
        <begin position="163"/>
        <end position="338"/>
    </location>
</feature>
<dbReference type="AlphaFoldDB" id="A0A0L0SFH6"/>
<dbReference type="Gene3D" id="1.10.472.80">
    <property type="entry name" value="Ypt/Rab-GAP domain of gyp1p, domain 3"/>
    <property type="match status" value="1"/>
</dbReference>